<dbReference type="InterPro" id="IPR006680">
    <property type="entry name" value="Amidohydro-rel"/>
</dbReference>
<keyword evidence="2 4" id="KW-0378">Hydrolase</keyword>
<dbReference type="Pfam" id="PF01979">
    <property type="entry name" value="Amidohydro_1"/>
    <property type="match status" value="1"/>
</dbReference>
<dbReference type="EC" id="3.5.4.32" evidence="4"/>
<evidence type="ECO:0000313" key="5">
    <source>
        <dbReference type="Proteomes" id="UP001285263"/>
    </source>
</evidence>
<dbReference type="Proteomes" id="UP001285263">
    <property type="component" value="Unassembled WGS sequence"/>
</dbReference>
<dbReference type="PANTHER" id="PTHR43794">
    <property type="entry name" value="AMINOHYDROLASE SSNA-RELATED"/>
    <property type="match status" value="1"/>
</dbReference>
<comment type="similarity">
    <text evidence="1">Belongs to the metallo-dependent hydrolases superfamily. ATZ/TRZ family.</text>
</comment>
<dbReference type="InterPro" id="IPR011059">
    <property type="entry name" value="Metal-dep_hydrolase_composite"/>
</dbReference>
<comment type="caution">
    <text evidence="4">The sequence shown here is derived from an EMBL/GenBank/DDBJ whole genome shotgun (WGS) entry which is preliminary data.</text>
</comment>
<feature type="domain" description="Amidohydrolase-related" evidence="3">
    <location>
        <begin position="62"/>
        <end position="426"/>
    </location>
</feature>
<dbReference type="RefSeq" id="WP_320425936.1">
    <property type="nucleotide sequence ID" value="NZ_JAXCLA010000009.1"/>
</dbReference>
<evidence type="ECO:0000313" key="4">
    <source>
        <dbReference type="EMBL" id="MDY0747968.1"/>
    </source>
</evidence>
<reference evidence="4 5" key="1">
    <citation type="submission" date="2023-11" db="EMBL/GenBank/DDBJ databases">
        <title>Paucibacter sp. nov., isolated from fresh soil in Korea.</title>
        <authorList>
            <person name="Le N.T.T."/>
        </authorList>
    </citation>
    <scope>NUCLEOTIDE SEQUENCE [LARGE SCALE GENOMIC DNA]</scope>
    <source>
        <strain evidence="4 5">R3-3</strain>
    </source>
</reference>
<dbReference type="PANTHER" id="PTHR43794:SF11">
    <property type="entry name" value="AMIDOHYDROLASE-RELATED DOMAIN-CONTAINING PROTEIN"/>
    <property type="match status" value="1"/>
</dbReference>
<sequence length="464" mass="49522">MSQLLILRHAEVLVTMDAARREIADGAVVIDGPAIRWAGASADLPPKLLAAAGEVIDLHGHVLMPGLVNTHHHMYQSLTRVVPAAQDAELFDWLTNLYLLWARLTPEMIRVSTQTAMAELMLSGCTTSSDHLYLFPNGSRLDDSIEAASTMGMRFHAARGSMSVGRSAGGLPPDEVVEDDASILRDSERLIDRWHNPGRFAMQRVVLAPCSPFSVSRELMRDSAVLAREKGVSLHTHLAENDKDIAYSREKFGMTPAEYAQELGWVGPDVWHAHCVKLDEAGIALFGRTGTGVAHCPCSNMRLASGIAPIGAMRRAGVPVGLGVDGSASNDGAHMLGEARQAMLLARVGHGPAAMTAREALEIATLGGAKVLGRDDIGAIAPNMAADLVAFDLRGVGHAGAWHDPVAALVFCQPASVSLSVINGRVRVKGGELVDVELAPLLQDHRRLARTLFEAARHPHTAGA</sequence>
<dbReference type="InterPro" id="IPR050287">
    <property type="entry name" value="MTA/SAH_deaminase"/>
</dbReference>
<dbReference type="Gene3D" id="3.20.20.140">
    <property type="entry name" value="Metal-dependent hydrolases"/>
    <property type="match status" value="1"/>
</dbReference>
<gene>
    <name evidence="4" type="ORF">SNE35_25930</name>
</gene>
<dbReference type="InterPro" id="IPR032466">
    <property type="entry name" value="Metal_Hydrolase"/>
</dbReference>
<dbReference type="Gene3D" id="2.30.40.10">
    <property type="entry name" value="Urease, subunit C, domain 1"/>
    <property type="match status" value="1"/>
</dbReference>
<keyword evidence="5" id="KW-1185">Reference proteome</keyword>
<dbReference type="GO" id="GO:0102127">
    <property type="term" value="F:8-oxoguanine deaminase activity"/>
    <property type="evidence" value="ECO:0007669"/>
    <property type="project" value="UniProtKB-EC"/>
</dbReference>
<dbReference type="EMBL" id="JAXCLA010000009">
    <property type="protein sequence ID" value="MDY0747968.1"/>
    <property type="molecule type" value="Genomic_DNA"/>
</dbReference>
<dbReference type="SUPFAM" id="SSF51556">
    <property type="entry name" value="Metallo-dependent hydrolases"/>
    <property type="match status" value="1"/>
</dbReference>
<dbReference type="CDD" id="cd01298">
    <property type="entry name" value="ATZ_TRZ_like"/>
    <property type="match status" value="1"/>
</dbReference>
<evidence type="ECO:0000259" key="3">
    <source>
        <dbReference type="Pfam" id="PF01979"/>
    </source>
</evidence>
<accession>A0ABU5DNT5</accession>
<dbReference type="SUPFAM" id="SSF51338">
    <property type="entry name" value="Composite domain of metallo-dependent hydrolases"/>
    <property type="match status" value="1"/>
</dbReference>
<organism evidence="4 5">
    <name type="scientific">Roseateles agri</name>
    <dbReference type="NCBI Taxonomy" id="3098619"/>
    <lineage>
        <taxon>Bacteria</taxon>
        <taxon>Pseudomonadati</taxon>
        <taxon>Pseudomonadota</taxon>
        <taxon>Betaproteobacteria</taxon>
        <taxon>Burkholderiales</taxon>
        <taxon>Sphaerotilaceae</taxon>
        <taxon>Roseateles</taxon>
    </lineage>
</organism>
<dbReference type="NCBIfam" id="NF006055">
    <property type="entry name" value="PRK08203.1"/>
    <property type="match status" value="1"/>
</dbReference>
<evidence type="ECO:0000256" key="1">
    <source>
        <dbReference type="ARBA" id="ARBA00006745"/>
    </source>
</evidence>
<proteinExistence type="inferred from homology"/>
<protein>
    <submittedName>
        <fullName evidence="4">8-oxoguanine deaminase</fullName>
        <ecNumber evidence="4">3.5.4.32</ecNumber>
    </submittedName>
</protein>
<name>A0ABU5DNT5_9BURK</name>
<evidence type="ECO:0000256" key="2">
    <source>
        <dbReference type="ARBA" id="ARBA00022801"/>
    </source>
</evidence>